<sequence length="1243" mass="147242">MRYTNYEKDKICYFEIQDTDENFFDTFAMIMQKSTFSVEIEEREKYQSIPSRLEENAQAMQIIQNSDMMLFIRLQGELCIWCYKEGVTTIVFDYINALSEFILKDFFNLYEKFQNGELNLEEDEDDDYDDEEYDDSDEEDEENSDANKLEAFRGINHFQGIDEKLMLEFARQMDAMQNYYKDEFEQSGAMKPKDKVLKIFKERARQNALMRVLNLSLEEFNALSPSDLEKCQEIIDKKMKDFIAYVKSRLYYKDVDLILFMPLQSTETKQSVGFIKNEEKINNNHEYFYNLLIAGAKVEHKYIETIREMKNFYYFLLHSLCESYEKLHNIKIDHQALIVSFPRYKILTKIGLALYTCLVTNGLDRLNALENMEDLDLNEKWQDDEMVDFFQISSDSKPKLLNYQRVNYTQNGRIETPLMGDEVSGKIECFDYKLLEKLLKNNHLNNKNKPEQIKTPSSFENDDEEFISDTAKENLNEFLNEKLNEKLSINALNILFEEILEQVSGENSSLYDILDEYQSYDLIYSEEFANLLQKSVSKKSLEKINIFAIYPVFGTNVHYALNLKNKRILFELNQQSFLCLLKSGVKITEEQIVRLEKSKELYEKMQILNLEHFNENLEFYKNNILGLFESEKEALQKLEKIVPKEFLVKNKTFTMLEQILELLKSCINLDKEKRVNFIQEFELKDWQVTKGEVFVYDEFSIQNRFMGFLGKESKDISKTRLLSCLETDEFTEIHKFGKTIYENFIKGEKIFCVELILNILGIIKESEEKTQNFVSKEKMSFKEKILSFLPFYKKNQTDEKNDLTFNTPEFGLIDKLSLTEEDNYHLVYFLDSHRVNNIIFAQNGGDVFNIIEQALELIDCNFSINNIDKNASVQCFIFRDKNIKDYTLAFIILEDARICNDFLDEDYFDRAFFDGRRKENLAFLKNLAPKEGYMMLHSCFYRGLMELENLNIHHFIGHSQGFYQIHFKKLLKQKNYIKIFITCIDRSKKVECENLKTTFDEEFIDYICECYEDKEDDSIFLYEKDEKLYILLCEDTYYTKEDQDLLVNCIRNDYECGVTQHVSDNFYELLFGKKLETKTANDLLFKAITTSDFELFKKALNQGANINGRVSDQQEVSKYTDIDCTEGTSYYVVAIYKILENIDLEDFREEALKEECKEAFKILYFMRDSVKIDEEMLEEAKEMLEDTHGDWWYDTYKEADLCGYEGNLDDEEALIAWLSQNKGLRYFETLGKDLGLDLKLSWR</sequence>
<proteinExistence type="predicted"/>
<organism evidence="2">
    <name type="scientific">Campylobacter sp. CCS1377</name>
    <dbReference type="NCBI Taxonomy" id="3158229"/>
    <lineage>
        <taxon>Bacteria</taxon>
        <taxon>Pseudomonadati</taxon>
        <taxon>Campylobacterota</taxon>
        <taxon>Epsilonproteobacteria</taxon>
        <taxon>Campylobacterales</taxon>
        <taxon>Campylobacteraceae</taxon>
        <taxon>Campylobacter</taxon>
    </lineage>
</organism>
<gene>
    <name evidence="2" type="ORF">AAH949_01900</name>
</gene>
<feature type="region of interest" description="Disordered" evidence="1">
    <location>
        <begin position="120"/>
        <end position="146"/>
    </location>
</feature>
<evidence type="ECO:0000313" key="2">
    <source>
        <dbReference type="EMBL" id="XBJ29608.1"/>
    </source>
</evidence>
<protein>
    <submittedName>
        <fullName evidence="2">Uncharacterized protein</fullName>
    </submittedName>
</protein>
<accession>A0AAU7E8Q6</accession>
<dbReference type="EMBL" id="CP155620">
    <property type="protein sequence ID" value="XBJ29608.1"/>
    <property type="molecule type" value="Genomic_DNA"/>
</dbReference>
<reference evidence="2" key="1">
    <citation type="submission" date="2024-05" db="EMBL/GenBank/DDBJ databases">
        <title>Campylobacter coli isolated from environmental waters in Slovenia.</title>
        <authorList>
            <person name="Zautner A.E."/>
            <person name="Bunk B."/>
            <person name="Riedel T."/>
            <person name="Sproeer C."/>
        </authorList>
    </citation>
    <scope>NUCLEOTIDE SEQUENCE</scope>
    <source>
        <strain evidence="2">CCS1377</strain>
    </source>
</reference>
<evidence type="ECO:0000256" key="1">
    <source>
        <dbReference type="SAM" id="MobiDB-lite"/>
    </source>
</evidence>
<name>A0AAU7E8Q6_9BACT</name>
<dbReference type="AlphaFoldDB" id="A0AAU7E8Q6"/>
<feature type="compositionally biased region" description="Acidic residues" evidence="1">
    <location>
        <begin position="120"/>
        <end position="144"/>
    </location>
</feature>
<dbReference type="RefSeq" id="WP_348518807.1">
    <property type="nucleotide sequence ID" value="NZ_CP155620.1"/>
</dbReference>